<dbReference type="PROSITE" id="PS51667">
    <property type="entry name" value="WRC"/>
    <property type="match status" value="5"/>
</dbReference>
<feature type="domain" description="WRC" evidence="3">
    <location>
        <begin position="375"/>
        <end position="422"/>
    </location>
</feature>
<gene>
    <name evidence="4" type="ORF">GOP47_0003134</name>
</gene>
<evidence type="ECO:0000259" key="3">
    <source>
        <dbReference type="PROSITE" id="PS51667"/>
    </source>
</evidence>
<dbReference type="Pfam" id="PF08879">
    <property type="entry name" value="WRC"/>
    <property type="match status" value="5"/>
</dbReference>
<keyword evidence="5" id="KW-1185">Reference proteome</keyword>
<comment type="caution">
    <text evidence="4">The sequence shown here is derived from an EMBL/GenBank/DDBJ whole genome shotgun (WGS) entry which is preliminary data.</text>
</comment>
<proteinExistence type="predicted"/>
<evidence type="ECO:0000313" key="5">
    <source>
        <dbReference type="Proteomes" id="UP000886520"/>
    </source>
</evidence>
<dbReference type="GO" id="GO:0005634">
    <property type="term" value="C:nucleus"/>
    <property type="evidence" value="ECO:0007669"/>
    <property type="project" value="InterPro"/>
</dbReference>
<dbReference type="GO" id="GO:0006351">
    <property type="term" value="P:DNA-templated transcription"/>
    <property type="evidence" value="ECO:0007669"/>
    <property type="project" value="InterPro"/>
</dbReference>
<dbReference type="OrthoDB" id="1934855at2759"/>
<evidence type="ECO:0000256" key="2">
    <source>
        <dbReference type="SAM" id="MobiDB-lite"/>
    </source>
</evidence>
<dbReference type="AlphaFoldDB" id="A0A9D4VCY6"/>
<sequence>MVGRSRSLSPEGRGGLVRGVEGFTITTKQWWAARVFSPDSRVHVPPIRGFVRDRACVCVWILDVWKGCSVQDGPLCLTLTLHQISCSAPSMSVKSQLLTCGLLQMKELYQSLPLTGMYAEQHLLESIPEEDQAALFPIIKLAFPILEWGSLQSFCPRKVGVVGPEVCIKDEPACTSSEYSWLQVQEASLGAAFRCGDHVWKRVSAENTLDLSRCTSCKFSESNKLEGDGVRGATNTHGDSENSKRKVASTSLQDYDVKTKRVQISCDAIADDAQSSQETKMRCFRPESTVATRECSDKLKGTHIPGSTILNIEPHKRCRRSNGKQWRCSKNASPGTMYCEVHHKYMKKCRIKKSISPGKACFLEQKRAAFLKEKQVNVARCHRTDGKLWQCSKQAMPGSLYCENHHNRFKKLKKQWSQLNATSFAKNHPIVMEGKVFKQNEENGLHETSGDSCEDRDGLMQLCDVVVEERELEIRGCGSAGVDELEVNRQWVSTGMLEEIRGSNLTQILQVEDVPGVVILLDGQKQDRVLAQLASPQQKKSVDGLGQFIGKKPIKRGPLVLKEVSNADIRHEGGSAHSDAKPQGTENVRCNRTDGRQWQCLKLSLPGSLYCEHHQKFERGTNAAISMKVEGRSLENLPNSETRSTNKDRSKSNVVSADSFCHREELSELEQSNNIMSQDAGSVKQCQRKDGKGWQCLKDAKEGHNYCLHHLEYLSKRKTRSKKIKSFKSEENGISLSDKQSLAMLTTLDQKESAKEFSNKHSMDGLGHNLAVPVDAVHKHGHAKSNVGAQIIRTQGSLCGSSNLVCSVADTSSVFCKLKCSTHTLKAPTILPEPLSGSKHLQMQEACTSFSNLIHDNNTPQDISAEEIQTCVNNDNTQLYQHLRVRSVLCSDNQKSCVAYDLSLDEGSIMEERTPLLDKTSASDNGSDADGACDKGHGLHESKQLDGILLQEASSLKQCQRKDGKYWQCSKFATQGQNYCLHHLVYLKNRRYTLKSCQNHRLSTDDKRALVTGDGLSLCHTVSSSVVPSVLQKGLSARKHLFRSGANLSHNVGMADPADGICNGNDFDCAKQASSPTTIVATETSLQVSRIVKQEILDDGLCNDIDTPQNIQEDTVFIDSKI</sequence>
<evidence type="ECO:0000313" key="4">
    <source>
        <dbReference type="EMBL" id="KAI5083391.1"/>
    </source>
</evidence>
<feature type="region of interest" description="Disordered" evidence="2">
    <location>
        <begin position="228"/>
        <end position="247"/>
    </location>
</feature>
<accession>A0A9D4VCY6</accession>
<organism evidence="4 5">
    <name type="scientific">Adiantum capillus-veneris</name>
    <name type="common">Maidenhair fern</name>
    <dbReference type="NCBI Taxonomy" id="13818"/>
    <lineage>
        <taxon>Eukaryota</taxon>
        <taxon>Viridiplantae</taxon>
        <taxon>Streptophyta</taxon>
        <taxon>Embryophyta</taxon>
        <taxon>Tracheophyta</taxon>
        <taxon>Polypodiopsida</taxon>
        <taxon>Polypodiidae</taxon>
        <taxon>Polypodiales</taxon>
        <taxon>Pteridineae</taxon>
        <taxon>Pteridaceae</taxon>
        <taxon>Vittarioideae</taxon>
        <taxon>Adiantum</taxon>
    </lineage>
</organism>
<reference evidence="4" key="1">
    <citation type="submission" date="2021-01" db="EMBL/GenBank/DDBJ databases">
        <title>Adiantum capillus-veneris genome.</title>
        <authorList>
            <person name="Fang Y."/>
            <person name="Liao Q."/>
        </authorList>
    </citation>
    <scope>NUCLEOTIDE SEQUENCE</scope>
    <source>
        <strain evidence="4">H3</strain>
        <tissue evidence="4">Leaf</tissue>
    </source>
</reference>
<name>A0A9D4VCY6_ADICA</name>
<dbReference type="EMBL" id="JABFUD020000002">
    <property type="protein sequence ID" value="KAI5083391.1"/>
    <property type="molecule type" value="Genomic_DNA"/>
</dbReference>
<dbReference type="GO" id="GO:0032502">
    <property type="term" value="P:developmental process"/>
    <property type="evidence" value="ECO:0007669"/>
    <property type="project" value="InterPro"/>
</dbReference>
<dbReference type="PANTHER" id="PTHR31602">
    <property type="entry name" value="GROWTH-REGULATING FACTOR 5"/>
    <property type="match status" value="1"/>
</dbReference>
<dbReference type="InterPro" id="IPR031137">
    <property type="entry name" value="GRF"/>
</dbReference>
<feature type="domain" description="WRC" evidence="3">
    <location>
        <begin position="312"/>
        <end position="356"/>
    </location>
</feature>
<dbReference type="InterPro" id="IPR014977">
    <property type="entry name" value="WRC_dom"/>
</dbReference>
<feature type="region of interest" description="Disordered" evidence="2">
    <location>
        <begin position="631"/>
        <end position="655"/>
    </location>
</feature>
<keyword evidence="1" id="KW-0539">Nucleus</keyword>
<protein>
    <recommendedName>
        <fullName evidence="3">WRC domain-containing protein</fullName>
    </recommendedName>
</protein>
<feature type="domain" description="WRC" evidence="3">
    <location>
        <begin position="584"/>
        <end position="631"/>
    </location>
</feature>
<evidence type="ECO:0000256" key="1">
    <source>
        <dbReference type="ARBA" id="ARBA00023242"/>
    </source>
</evidence>
<dbReference type="PANTHER" id="PTHR31602:SF8">
    <property type="entry name" value="GROWTH-REGULATING FACTOR 5"/>
    <property type="match status" value="1"/>
</dbReference>
<feature type="domain" description="WRC" evidence="3">
    <location>
        <begin position="953"/>
        <end position="999"/>
    </location>
</feature>
<feature type="domain" description="WRC" evidence="3">
    <location>
        <begin position="680"/>
        <end position="726"/>
    </location>
</feature>
<dbReference type="Proteomes" id="UP000886520">
    <property type="component" value="Chromosome 3"/>
</dbReference>